<dbReference type="EMBL" id="JAWLNX010000014">
    <property type="protein sequence ID" value="MEB3369761.1"/>
    <property type="molecule type" value="Genomic_DNA"/>
</dbReference>
<evidence type="ECO:0000256" key="2">
    <source>
        <dbReference type="ARBA" id="ARBA00023125"/>
    </source>
</evidence>
<evidence type="ECO:0000313" key="7">
    <source>
        <dbReference type="Proteomes" id="UP001327093"/>
    </source>
</evidence>
<gene>
    <name evidence="6" type="ORF">R4I43_20330</name>
</gene>
<dbReference type="InterPro" id="IPR009057">
    <property type="entry name" value="Homeodomain-like_sf"/>
</dbReference>
<dbReference type="RefSeq" id="WP_324267246.1">
    <property type="nucleotide sequence ID" value="NZ_JAWLNX010000014.1"/>
</dbReference>
<reference evidence="6 7" key="1">
    <citation type="submission" date="2023-10" db="EMBL/GenBank/DDBJ databases">
        <title>Saccharopolyspora sp. nov., isolated from mangrove soil.</title>
        <authorList>
            <person name="Lu Y."/>
            <person name="Liu W."/>
        </authorList>
    </citation>
    <scope>NUCLEOTIDE SEQUENCE [LARGE SCALE GENOMIC DNA]</scope>
    <source>
        <strain evidence="6 7">S2-29</strain>
    </source>
</reference>
<dbReference type="InterPro" id="IPR036271">
    <property type="entry name" value="Tet_transcr_reg_TetR-rel_C_sf"/>
</dbReference>
<dbReference type="Gene3D" id="1.10.357.10">
    <property type="entry name" value="Tetracycline Repressor, domain 2"/>
    <property type="match status" value="1"/>
</dbReference>
<comment type="caution">
    <text evidence="6">The sequence shown here is derived from an EMBL/GenBank/DDBJ whole genome shotgun (WGS) entry which is preliminary data.</text>
</comment>
<dbReference type="Pfam" id="PF16925">
    <property type="entry name" value="TetR_C_13"/>
    <property type="match status" value="1"/>
</dbReference>
<evidence type="ECO:0000313" key="6">
    <source>
        <dbReference type="EMBL" id="MEB3369761.1"/>
    </source>
</evidence>
<dbReference type="PANTHER" id="PTHR47506">
    <property type="entry name" value="TRANSCRIPTIONAL REGULATORY PROTEIN"/>
    <property type="match status" value="1"/>
</dbReference>
<feature type="domain" description="HTH tetR-type" evidence="5">
    <location>
        <begin position="10"/>
        <end position="70"/>
    </location>
</feature>
<keyword evidence="2 4" id="KW-0238">DNA-binding</keyword>
<evidence type="ECO:0000256" key="3">
    <source>
        <dbReference type="ARBA" id="ARBA00023163"/>
    </source>
</evidence>
<dbReference type="InterPro" id="IPR023772">
    <property type="entry name" value="DNA-bd_HTH_TetR-type_CS"/>
</dbReference>
<dbReference type="PANTHER" id="PTHR47506:SF1">
    <property type="entry name" value="HTH-TYPE TRANSCRIPTIONAL REGULATOR YJDC"/>
    <property type="match status" value="1"/>
</dbReference>
<dbReference type="SUPFAM" id="SSF46689">
    <property type="entry name" value="Homeodomain-like"/>
    <property type="match status" value="1"/>
</dbReference>
<keyword evidence="7" id="KW-1185">Reference proteome</keyword>
<organism evidence="6 7">
    <name type="scientific">Saccharopolyspora mangrovi</name>
    <dbReference type="NCBI Taxonomy" id="3082379"/>
    <lineage>
        <taxon>Bacteria</taxon>
        <taxon>Bacillati</taxon>
        <taxon>Actinomycetota</taxon>
        <taxon>Actinomycetes</taxon>
        <taxon>Pseudonocardiales</taxon>
        <taxon>Pseudonocardiaceae</taxon>
        <taxon>Saccharopolyspora</taxon>
    </lineage>
</organism>
<accession>A0ABU6ADY8</accession>
<keyword evidence="3" id="KW-0804">Transcription</keyword>
<evidence type="ECO:0000256" key="4">
    <source>
        <dbReference type="PROSITE-ProRule" id="PRU00335"/>
    </source>
</evidence>
<dbReference type="InterPro" id="IPR001647">
    <property type="entry name" value="HTH_TetR"/>
</dbReference>
<feature type="DNA-binding region" description="H-T-H motif" evidence="4">
    <location>
        <begin position="33"/>
        <end position="52"/>
    </location>
</feature>
<dbReference type="Proteomes" id="UP001327093">
    <property type="component" value="Unassembled WGS sequence"/>
</dbReference>
<dbReference type="InterPro" id="IPR011075">
    <property type="entry name" value="TetR_C"/>
</dbReference>
<dbReference type="Pfam" id="PF00440">
    <property type="entry name" value="TetR_N"/>
    <property type="match status" value="1"/>
</dbReference>
<name>A0ABU6ADY8_9PSEU</name>
<keyword evidence="1" id="KW-0805">Transcription regulation</keyword>
<evidence type="ECO:0000259" key="5">
    <source>
        <dbReference type="PROSITE" id="PS50977"/>
    </source>
</evidence>
<dbReference type="Gene3D" id="1.10.10.60">
    <property type="entry name" value="Homeodomain-like"/>
    <property type="match status" value="1"/>
</dbReference>
<evidence type="ECO:0000256" key="1">
    <source>
        <dbReference type="ARBA" id="ARBA00023015"/>
    </source>
</evidence>
<protein>
    <submittedName>
        <fullName evidence="6">TetR/AcrR family transcriptional regulator</fullName>
    </submittedName>
</protein>
<dbReference type="PROSITE" id="PS01081">
    <property type="entry name" value="HTH_TETR_1"/>
    <property type="match status" value="1"/>
</dbReference>
<dbReference type="SUPFAM" id="SSF48498">
    <property type="entry name" value="Tetracyclin repressor-like, C-terminal domain"/>
    <property type="match status" value="1"/>
</dbReference>
<proteinExistence type="predicted"/>
<sequence length="195" mass="21498">MATTRGRPRSFDRDAALDKAVQLFWRRGYEGTSVRDLAEDLHIGMPSLYNAFGGKQQLFVEALDAYDKKYGGFLDRALAEEPTAEKAVARVFREAPERYTRRSLPTGCLVVSGDNGTDDPTVTRELRRMRAEKADAFAAKIRGDVATGILPSDTDAVALARYVMAVLSGIAQAARDGVSREELRRTAEVATRAWP</sequence>
<dbReference type="PROSITE" id="PS50977">
    <property type="entry name" value="HTH_TETR_2"/>
    <property type="match status" value="1"/>
</dbReference>